<dbReference type="AlphaFoldDB" id="A0A5J4V5M6"/>
<evidence type="ECO:0000256" key="1">
    <source>
        <dbReference type="SAM" id="Coils"/>
    </source>
</evidence>
<accession>A0A5J4V5M6</accession>
<keyword evidence="1" id="KW-0175">Coiled coil</keyword>
<comment type="caution">
    <text evidence="2">The sequence shown here is derived from an EMBL/GenBank/DDBJ whole genome shotgun (WGS) entry which is preliminary data.</text>
</comment>
<reference evidence="2 3" key="1">
    <citation type="submission" date="2019-03" db="EMBL/GenBank/DDBJ databases">
        <title>Single cell metagenomics reveals metabolic interactions within the superorganism composed of flagellate Streblomastix strix and complex community of Bacteroidetes bacteria on its surface.</title>
        <authorList>
            <person name="Treitli S.C."/>
            <person name="Kolisko M."/>
            <person name="Husnik F."/>
            <person name="Keeling P."/>
            <person name="Hampl V."/>
        </authorList>
    </citation>
    <scope>NUCLEOTIDE SEQUENCE [LARGE SCALE GENOMIC DNA]</scope>
    <source>
        <strain evidence="2">ST1C</strain>
    </source>
</reference>
<dbReference type="Proteomes" id="UP000324800">
    <property type="component" value="Unassembled WGS sequence"/>
</dbReference>
<dbReference type="EMBL" id="SNRW01009650">
    <property type="protein sequence ID" value="KAA6377674.1"/>
    <property type="molecule type" value="Genomic_DNA"/>
</dbReference>
<feature type="coiled-coil region" evidence="1">
    <location>
        <begin position="16"/>
        <end position="74"/>
    </location>
</feature>
<sequence length="78" mass="9797">MEVRDKDREKEKIRQERAMDVLVEDLENERKRVEELIIEKEKERAIWKEKEDRREDERLKYRLLEEELKQSKINKVIS</sequence>
<evidence type="ECO:0000313" key="3">
    <source>
        <dbReference type="Proteomes" id="UP000324800"/>
    </source>
</evidence>
<organism evidence="2 3">
    <name type="scientific">Streblomastix strix</name>
    <dbReference type="NCBI Taxonomy" id="222440"/>
    <lineage>
        <taxon>Eukaryota</taxon>
        <taxon>Metamonada</taxon>
        <taxon>Preaxostyla</taxon>
        <taxon>Oxymonadida</taxon>
        <taxon>Streblomastigidae</taxon>
        <taxon>Streblomastix</taxon>
    </lineage>
</organism>
<evidence type="ECO:0000313" key="2">
    <source>
        <dbReference type="EMBL" id="KAA6377674.1"/>
    </source>
</evidence>
<gene>
    <name evidence="2" type="ORF">EZS28_026797</name>
</gene>
<protein>
    <submittedName>
        <fullName evidence="2">Uncharacterized protein</fullName>
    </submittedName>
</protein>
<name>A0A5J4V5M6_9EUKA</name>
<proteinExistence type="predicted"/>